<evidence type="ECO:0000259" key="3">
    <source>
        <dbReference type="Pfam" id="PF26526"/>
    </source>
</evidence>
<dbReference type="AlphaFoldDB" id="A0A2T4UPB9"/>
<keyword evidence="5" id="KW-1185">Reference proteome</keyword>
<feature type="domain" description="DUF8175" evidence="3">
    <location>
        <begin position="49"/>
        <end position="234"/>
    </location>
</feature>
<evidence type="ECO:0000313" key="5">
    <source>
        <dbReference type="Proteomes" id="UP000241085"/>
    </source>
</evidence>
<evidence type="ECO:0000256" key="2">
    <source>
        <dbReference type="SAM" id="Phobius"/>
    </source>
</evidence>
<keyword evidence="2" id="KW-0812">Transmembrane</keyword>
<dbReference type="RefSeq" id="WP_107576160.1">
    <property type="nucleotide sequence ID" value="NZ_PZPL01000002.1"/>
</dbReference>
<reference evidence="4 5" key="1">
    <citation type="submission" date="2018-03" db="EMBL/GenBank/DDBJ databases">
        <title>Bacteriophage NCPPB3778 and a type I-E CRISPR drive the evolution of the US Biological Select Agent, Rathayibacter toxicus.</title>
        <authorList>
            <person name="Davis E.W.II."/>
            <person name="Tabima J.F."/>
            <person name="Weisberg A.J."/>
            <person name="Dantas Lopes L."/>
            <person name="Wiseman M.S."/>
            <person name="Wiseman M.S."/>
            <person name="Pupko T."/>
            <person name="Belcher M.S."/>
            <person name="Sechler A.J."/>
            <person name="Tancos M.A."/>
            <person name="Schroeder B.K."/>
            <person name="Murray T.D."/>
            <person name="Luster D.G."/>
            <person name="Schneider W.L."/>
            <person name="Rogers E."/>
            <person name="Andreote F.D."/>
            <person name="Grunwald N.J."/>
            <person name="Putnam M.L."/>
            <person name="Chang J.H."/>
        </authorList>
    </citation>
    <scope>NUCLEOTIDE SEQUENCE [LARGE SCALE GENOMIC DNA]</scope>
    <source>
        <strain evidence="4 5">DSM 15933</strain>
    </source>
</reference>
<protein>
    <recommendedName>
        <fullName evidence="3">DUF8175 domain-containing protein</fullName>
    </recommendedName>
</protein>
<gene>
    <name evidence="4" type="ORF">C1I63_19210</name>
</gene>
<proteinExistence type="predicted"/>
<feature type="transmembrane region" description="Helical" evidence="2">
    <location>
        <begin position="15"/>
        <end position="34"/>
    </location>
</feature>
<dbReference type="GeneID" id="55634174"/>
<evidence type="ECO:0000256" key="1">
    <source>
        <dbReference type="SAM" id="MobiDB-lite"/>
    </source>
</evidence>
<keyword evidence="2" id="KW-0472">Membrane</keyword>
<name>A0A2T4UPB9_9MICO</name>
<evidence type="ECO:0000313" key="4">
    <source>
        <dbReference type="EMBL" id="PTL71351.1"/>
    </source>
</evidence>
<comment type="caution">
    <text evidence="4">The sequence shown here is derived from an EMBL/GenBank/DDBJ whole genome shotgun (WGS) entry which is preliminary data.</text>
</comment>
<dbReference type="Proteomes" id="UP000241085">
    <property type="component" value="Unassembled WGS sequence"/>
</dbReference>
<keyword evidence="2" id="KW-1133">Transmembrane helix</keyword>
<sequence length="240" mass="24397">MNDSEPRNPFTKRGFIVGAAIVVVLALSGLVLGVTSQGTGDGGTTAVDPGTPTPTSTVSAEAESVCGLSGFEESGTLTAPPTTGWTIVGTMAAPSSAEAGPGETDNVGVRSCYVHTVEGALFAVSNLWAMGSDARLAPLAVEQLTAPGPGRDAAIAADTQQSNTGTSVQIAGFKVLSYDGENATIDTAFELNTGSLISFPSAVTWSDGDWKLVVTDDGQPPYRPSTLQNLGGYIVWAGVQ</sequence>
<dbReference type="Pfam" id="PF26526">
    <property type="entry name" value="DUF8175"/>
    <property type="match status" value="1"/>
</dbReference>
<accession>A0A2T4UPB9</accession>
<organism evidence="4 5">
    <name type="scientific">Rathayibacter caricis DSM 15933</name>
    <dbReference type="NCBI Taxonomy" id="1328867"/>
    <lineage>
        <taxon>Bacteria</taxon>
        <taxon>Bacillati</taxon>
        <taxon>Actinomycetota</taxon>
        <taxon>Actinomycetes</taxon>
        <taxon>Micrococcales</taxon>
        <taxon>Microbacteriaceae</taxon>
        <taxon>Rathayibacter</taxon>
    </lineage>
</organism>
<dbReference type="EMBL" id="PZPL01000002">
    <property type="protein sequence ID" value="PTL71351.1"/>
    <property type="molecule type" value="Genomic_DNA"/>
</dbReference>
<feature type="region of interest" description="Disordered" evidence="1">
    <location>
        <begin position="39"/>
        <end position="59"/>
    </location>
</feature>
<dbReference type="InterPro" id="IPR058488">
    <property type="entry name" value="DUF8175"/>
</dbReference>